<evidence type="ECO:0000256" key="9">
    <source>
        <dbReference type="SAM" id="MobiDB-lite"/>
    </source>
</evidence>
<feature type="domain" description="GPR158/179 extracellular" evidence="11">
    <location>
        <begin position="226"/>
        <end position="327"/>
    </location>
</feature>
<gene>
    <name evidence="12" type="ORF">C0Q70_19156</name>
</gene>
<dbReference type="AlphaFoldDB" id="A0A2T7NIK9"/>
<evidence type="ECO:0000256" key="1">
    <source>
        <dbReference type="ARBA" id="ARBA00004651"/>
    </source>
</evidence>
<evidence type="ECO:0000256" key="5">
    <source>
        <dbReference type="ARBA" id="ARBA00023040"/>
    </source>
</evidence>
<feature type="region of interest" description="Disordered" evidence="9">
    <location>
        <begin position="388"/>
        <end position="469"/>
    </location>
</feature>
<comment type="similarity">
    <text evidence="2">Belongs to the G-protein coupled receptor 3 family.</text>
</comment>
<keyword evidence="13" id="KW-1185">Reference proteome</keyword>
<keyword evidence="4 10" id="KW-0732">Signal</keyword>
<dbReference type="GO" id="GO:0005886">
    <property type="term" value="C:plasma membrane"/>
    <property type="evidence" value="ECO:0007669"/>
    <property type="project" value="UniProtKB-SubCell"/>
</dbReference>
<reference evidence="12 13" key="1">
    <citation type="submission" date="2018-04" db="EMBL/GenBank/DDBJ databases">
        <title>The genome of golden apple snail Pomacea canaliculata provides insight into stress tolerance and invasive adaptation.</title>
        <authorList>
            <person name="Liu C."/>
            <person name="Liu B."/>
            <person name="Ren Y."/>
            <person name="Zhang Y."/>
            <person name="Wang H."/>
            <person name="Li S."/>
            <person name="Jiang F."/>
            <person name="Yin L."/>
            <person name="Zhang G."/>
            <person name="Qian W."/>
            <person name="Fan W."/>
        </authorList>
    </citation>
    <scope>NUCLEOTIDE SEQUENCE [LARGE SCALE GENOMIC DNA]</scope>
    <source>
        <strain evidence="12">SZHN2017</strain>
        <tissue evidence="12">Muscle</tissue>
    </source>
</reference>
<sequence length="895" mass="102680">MFRPVIVLIVLLGYFGHLRGQGKFSWMRYDRFDEVNDHLKTVDAQNCRSNYILQKMNDSASFYLQPNWLYMYMSVTADVNANPSMVNGSAIYFDTNCHYPNWYTTVNFNKTLPLFGPKAWRHDDYQDQDNILREPTHRVVEVADLGAGKNLNYTSRLFKMNPWYSKWLPDLSGALDSLTKFTYYVGIKYSNETGRFINDEFHAYNFFGPSMPSAEEKDERLLPVVFTQPYFDCGASNKWVVSTVSPIVDYMPRYSNWTHLRRQRYVGVVVMDTYFMHLDFNACGVSAGNPGPSYLSGTHRCRPTTGCKHKMGYGFRRGGYICHCAPGRRYPWSIDLPYQGDNIEQATEEEYRNGFTCTPVNFRQVLPMVERLNSSDVDDDVYTNIVNRMSTNSRNKRSVSTTSHFRKSSAGSSHATSTIAIDSKNKKRSKRSTIYQSSQEDPEDKDDKPELGSDNSEDDPDVRPPVEIPRGMHVDCQATHDQKPVSRDQLLAAQQRRQGQAAQQKKIKETTAAPTPASLPKDRRKRAAVFDEQAFDRVMRIFRQKEMVTKDNCYTMPRHNLLLAGDVAYGANKQFEPEARTALRLSHFLSNFLQNSGPMENFGHLRGGGRLHVEHVFGEVVANVMGNHKIKSCGVFFDRYKFENQDGSAREFFGPWAFRGLGTYKAIDMAGMSSRYVNEDWFLSVKNRWATNFKGLETYKMRPYIRSDPAGTASIRHEYFPLTYKAPAYASGYWTRPYFRCDGHVDAWVITYVTPFFGYRSTRRKLEFKGVVTVDVPLDLLELNQCPQSFGVANAFKNTARCNTVSTKCSTQVGFPFQLGAYRCDCRQGFEYHHLDGKFWIEGFLLESEYKKKVRGLFSRFDELGCRVSACSEFSHSGLLLATAILLLKIVQYNL</sequence>
<keyword evidence="6" id="KW-0675">Receptor</keyword>
<accession>A0A2T7NIK9</accession>
<feature type="compositionally biased region" description="Polar residues" evidence="9">
    <location>
        <begin position="388"/>
        <end position="420"/>
    </location>
</feature>
<dbReference type="Proteomes" id="UP000245119">
    <property type="component" value="Linkage Group LG12"/>
</dbReference>
<keyword evidence="7" id="KW-0325">Glycoprotein</keyword>
<dbReference type="CDD" id="cd18773">
    <property type="entry name" value="PDC1_HK_sensor"/>
    <property type="match status" value="1"/>
</dbReference>
<evidence type="ECO:0000259" key="11">
    <source>
        <dbReference type="Pfam" id="PF22572"/>
    </source>
</evidence>
<dbReference type="InterPro" id="IPR043458">
    <property type="entry name" value="GPR158/179"/>
</dbReference>
<evidence type="ECO:0000256" key="4">
    <source>
        <dbReference type="ARBA" id="ARBA00022729"/>
    </source>
</evidence>
<evidence type="ECO:0000256" key="2">
    <source>
        <dbReference type="ARBA" id="ARBA00007242"/>
    </source>
</evidence>
<feature type="region of interest" description="Disordered" evidence="9">
    <location>
        <begin position="493"/>
        <end position="524"/>
    </location>
</feature>
<proteinExistence type="inferred from homology"/>
<feature type="domain" description="GPR158/179 extracellular" evidence="11">
    <location>
        <begin position="734"/>
        <end position="830"/>
    </location>
</feature>
<evidence type="ECO:0000256" key="3">
    <source>
        <dbReference type="ARBA" id="ARBA00022475"/>
    </source>
</evidence>
<evidence type="ECO:0000256" key="7">
    <source>
        <dbReference type="ARBA" id="ARBA00023180"/>
    </source>
</evidence>
<evidence type="ECO:0000256" key="6">
    <source>
        <dbReference type="ARBA" id="ARBA00023170"/>
    </source>
</evidence>
<dbReference type="OrthoDB" id="9970547at2759"/>
<protein>
    <recommendedName>
        <fullName evidence="11">GPR158/179 extracellular domain-containing protein</fullName>
    </recommendedName>
</protein>
<comment type="caution">
    <text evidence="12">The sequence shown here is derived from an EMBL/GenBank/DDBJ whole genome shotgun (WGS) entry which is preliminary data.</text>
</comment>
<evidence type="ECO:0000256" key="10">
    <source>
        <dbReference type="SAM" id="SignalP"/>
    </source>
</evidence>
<keyword evidence="3" id="KW-1003">Cell membrane</keyword>
<dbReference type="EMBL" id="PZQS01000012">
    <property type="protein sequence ID" value="PVD20992.1"/>
    <property type="molecule type" value="Genomic_DNA"/>
</dbReference>
<feature type="signal peptide" evidence="10">
    <location>
        <begin position="1"/>
        <end position="20"/>
    </location>
</feature>
<keyword evidence="8" id="KW-0807">Transducer</keyword>
<keyword evidence="5" id="KW-0297">G-protein coupled receptor</keyword>
<evidence type="ECO:0000313" key="13">
    <source>
        <dbReference type="Proteomes" id="UP000245119"/>
    </source>
</evidence>
<feature type="chain" id="PRO_5015501056" description="GPR158/179 extracellular domain-containing protein" evidence="10">
    <location>
        <begin position="21"/>
        <end position="895"/>
    </location>
</feature>
<dbReference type="Pfam" id="PF22572">
    <property type="entry name" value="GPR158_179_EC"/>
    <property type="match status" value="2"/>
</dbReference>
<keyword evidence="3" id="KW-0472">Membrane</keyword>
<organism evidence="12 13">
    <name type="scientific">Pomacea canaliculata</name>
    <name type="common">Golden apple snail</name>
    <dbReference type="NCBI Taxonomy" id="400727"/>
    <lineage>
        <taxon>Eukaryota</taxon>
        <taxon>Metazoa</taxon>
        <taxon>Spiralia</taxon>
        <taxon>Lophotrochozoa</taxon>
        <taxon>Mollusca</taxon>
        <taxon>Gastropoda</taxon>
        <taxon>Caenogastropoda</taxon>
        <taxon>Architaenioglossa</taxon>
        <taxon>Ampullarioidea</taxon>
        <taxon>Ampullariidae</taxon>
        <taxon>Pomacea</taxon>
    </lineage>
</organism>
<dbReference type="GO" id="GO:0004930">
    <property type="term" value="F:G protein-coupled receptor activity"/>
    <property type="evidence" value="ECO:0007669"/>
    <property type="project" value="UniProtKB-KW"/>
</dbReference>
<feature type="compositionally biased region" description="Low complexity" evidence="9">
    <location>
        <begin position="493"/>
        <end position="504"/>
    </location>
</feature>
<dbReference type="Gene3D" id="3.30.450.20">
    <property type="entry name" value="PAS domain"/>
    <property type="match status" value="2"/>
</dbReference>
<evidence type="ECO:0000256" key="8">
    <source>
        <dbReference type="ARBA" id="ARBA00023224"/>
    </source>
</evidence>
<name>A0A2T7NIK9_POMCA</name>
<dbReference type="PANTHER" id="PTHR32546">
    <property type="entry name" value="G-PROTEIN COUPLED RECEPTOR 158-RELATED"/>
    <property type="match status" value="1"/>
</dbReference>
<dbReference type="PANTHER" id="PTHR32546:SF25">
    <property type="entry name" value="MIP05539P"/>
    <property type="match status" value="1"/>
</dbReference>
<comment type="subcellular location">
    <subcellularLocation>
        <location evidence="1">Cell membrane</location>
        <topology evidence="1">Multi-pass membrane protein</topology>
    </subcellularLocation>
</comment>
<evidence type="ECO:0000313" key="12">
    <source>
        <dbReference type="EMBL" id="PVD20992.1"/>
    </source>
</evidence>
<dbReference type="InterPro" id="IPR054714">
    <property type="entry name" value="GPR158_179_extracellular"/>
</dbReference>